<evidence type="ECO:0000256" key="3">
    <source>
        <dbReference type="RuleBase" id="RU610713"/>
    </source>
</evidence>
<gene>
    <name evidence="4" type="ORF">OS493_031604</name>
</gene>
<dbReference type="InterPro" id="IPR013785">
    <property type="entry name" value="Aldolase_TIM"/>
</dbReference>
<evidence type="ECO:0000313" key="4">
    <source>
        <dbReference type="EMBL" id="KAJ7353897.1"/>
    </source>
</evidence>
<sequence>MDLVRERHPSWTDSLVEEIAKLEYETAAQQFMEGTVLLVQKLRPKSSWGFYGFPDCYNYKSYNCSKLVMQRNDQISWMFESSSALFPSIYLYEKAHRNNALFVKYRLMEGFRHSKKLDGHFIPVYPYVRITYAVSQIYLNEADTMATIAQSAEQGTAGVVIWGDHLTENTKTDCLEIQSYMDNFLGPLVKNLTTITQTCSQEFCHSHGRCTFKLNPAVYDKALSQGSCSGFDR</sequence>
<keyword evidence="3" id="KW-0326">Glycosidase</keyword>
<dbReference type="EMBL" id="MU827338">
    <property type="protein sequence ID" value="KAJ7353897.1"/>
    <property type="molecule type" value="Genomic_DNA"/>
</dbReference>
<evidence type="ECO:0000313" key="5">
    <source>
        <dbReference type="Proteomes" id="UP001163046"/>
    </source>
</evidence>
<name>A0A9X0CHZ3_9CNID</name>
<evidence type="ECO:0000256" key="2">
    <source>
        <dbReference type="ARBA" id="ARBA00023157"/>
    </source>
</evidence>
<dbReference type="AlphaFoldDB" id="A0A9X0CHZ3"/>
<dbReference type="Pfam" id="PF01630">
    <property type="entry name" value="Glyco_hydro_56"/>
    <property type="match status" value="1"/>
</dbReference>
<dbReference type="InterPro" id="IPR017853">
    <property type="entry name" value="GH"/>
</dbReference>
<protein>
    <recommendedName>
        <fullName evidence="3">Hyaluronidase</fullName>
        <ecNumber evidence="3">3.2.1.35</ecNumber>
    </recommendedName>
</protein>
<dbReference type="PANTHER" id="PTHR11769:SF35">
    <property type="entry name" value="HYALURONIDASE"/>
    <property type="match status" value="1"/>
</dbReference>
<keyword evidence="3" id="KW-0378">Hydrolase</keyword>
<comment type="catalytic activity">
    <reaction evidence="3">
        <text>Random hydrolysis of (1-&gt;4)-linkages between N-acetyl-beta-D-glucosamine and D-glucuronate residues in hyaluronate.</text>
        <dbReference type="EC" id="3.2.1.35"/>
    </reaction>
</comment>
<dbReference type="GO" id="GO:0005975">
    <property type="term" value="P:carbohydrate metabolic process"/>
    <property type="evidence" value="ECO:0007669"/>
    <property type="project" value="InterPro"/>
</dbReference>
<comment type="similarity">
    <text evidence="1 3">Belongs to the glycosyl hydrolase 56 family.</text>
</comment>
<dbReference type="SUPFAM" id="SSF51445">
    <property type="entry name" value="(Trans)glycosidases"/>
    <property type="match status" value="1"/>
</dbReference>
<dbReference type="EC" id="3.2.1.35" evidence="3"/>
<dbReference type="Proteomes" id="UP001163046">
    <property type="component" value="Unassembled WGS sequence"/>
</dbReference>
<dbReference type="PANTHER" id="PTHR11769">
    <property type="entry name" value="HYALURONIDASE"/>
    <property type="match status" value="1"/>
</dbReference>
<keyword evidence="2" id="KW-1015">Disulfide bond</keyword>
<dbReference type="GO" id="GO:0004415">
    <property type="term" value="F:hyalurononglucosaminidase activity"/>
    <property type="evidence" value="ECO:0007669"/>
    <property type="project" value="UniProtKB-UniRule"/>
</dbReference>
<proteinExistence type="inferred from homology"/>
<dbReference type="InterPro" id="IPR018155">
    <property type="entry name" value="Hyaluronidase"/>
</dbReference>
<dbReference type="GO" id="GO:0030214">
    <property type="term" value="P:hyaluronan catabolic process"/>
    <property type="evidence" value="ECO:0007669"/>
    <property type="project" value="TreeGrafter"/>
</dbReference>
<organism evidence="4 5">
    <name type="scientific">Desmophyllum pertusum</name>
    <dbReference type="NCBI Taxonomy" id="174260"/>
    <lineage>
        <taxon>Eukaryota</taxon>
        <taxon>Metazoa</taxon>
        <taxon>Cnidaria</taxon>
        <taxon>Anthozoa</taxon>
        <taxon>Hexacorallia</taxon>
        <taxon>Scleractinia</taxon>
        <taxon>Caryophylliina</taxon>
        <taxon>Caryophylliidae</taxon>
        <taxon>Desmophyllum</taxon>
    </lineage>
</organism>
<reference evidence="4" key="1">
    <citation type="submission" date="2023-01" db="EMBL/GenBank/DDBJ databases">
        <title>Genome assembly of the deep-sea coral Lophelia pertusa.</title>
        <authorList>
            <person name="Herrera S."/>
            <person name="Cordes E."/>
        </authorList>
    </citation>
    <scope>NUCLEOTIDE SEQUENCE</scope>
    <source>
        <strain evidence="4">USNM1676648</strain>
        <tissue evidence="4">Polyp</tissue>
    </source>
</reference>
<dbReference type="OrthoDB" id="5796153at2759"/>
<accession>A0A9X0CHZ3</accession>
<dbReference type="PRINTS" id="PR00846">
    <property type="entry name" value="GLHYDRLASE56"/>
</dbReference>
<keyword evidence="5" id="KW-1185">Reference proteome</keyword>
<comment type="caution">
    <text evidence="4">The sequence shown here is derived from an EMBL/GenBank/DDBJ whole genome shotgun (WGS) entry which is preliminary data.</text>
</comment>
<evidence type="ECO:0000256" key="1">
    <source>
        <dbReference type="ARBA" id="ARBA00008871"/>
    </source>
</evidence>
<dbReference type="Gene3D" id="3.20.20.70">
    <property type="entry name" value="Aldolase class I"/>
    <property type="match status" value="1"/>
</dbReference>